<dbReference type="Proteomes" id="UP000224413">
    <property type="component" value="Unassembled WGS sequence"/>
</dbReference>
<comment type="caution">
    <text evidence="1">The sequence shown here is derived from an EMBL/GenBank/DDBJ whole genome shotgun (WGS) entry which is preliminary data.</text>
</comment>
<dbReference type="AlphaFoldDB" id="A0A9X6WV41"/>
<protein>
    <submittedName>
        <fullName evidence="1">ATPase</fullName>
    </submittedName>
</protein>
<accession>A0A9X6WV41</accession>
<organism evidence="1 2">
    <name type="scientific">Bacillus cereus</name>
    <dbReference type="NCBI Taxonomy" id="1396"/>
    <lineage>
        <taxon>Bacteria</taxon>
        <taxon>Bacillati</taxon>
        <taxon>Bacillota</taxon>
        <taxon>Bacilli</taxon>
        <taxon>Bacillales</taxon>
        <taxon>Bacillaceae</taxon>
        <taxon>Bacillus</taxon>
        <taxon>Bacillus cereus group</taxon>
    </lineage>
</organism>
<name>A0A9X6WV41_BACCE</name>
<feature type="non-terminal residue" evidence="1">
    <location>
        <position position="1"/>
    </location>
</feature>
<sequence>KVLLDEKAAVAHAEKKGEARIIRKLYENGMALEDIAHHVGMNTAEVQRILELS</sequence>
<evidence type="ECO:0000313" key="1">
    <source>
        <dbReference type="EMBL" id="PFK01306.1"/>
    </source>
</evidence>
<evidence type="ECO:0000313" key="2">
    <source>
        <dbReference type="Proteomes" id="UP000224413"/>
    </source>
</evidence>
<reference evidence="1 2" key="1">
    <citation type="submission" date="2017-09" db="EMBL/GenBank/DDBJ databases">
        <title>Large-scale bioinformatics analysis of Bacillus genomes uncovers conserved roles of natural products in bacterial physiology.</title>
        <authorList>
            <consortium name="Agbiome Team Llc"/>
            <person name="Bleich R.M."/>
            <person name="Grubbs K.J."/>
            <person name="Santa Maria K.C."/>
            <person name="Allen S.E."/>
            <person name="Farag S."/>
            <person name="Shank E.A."/>
            <person name="Bowers A."/>
        </authorList>
    </citation>
    <scope>NUCLEOTIDE SEQUENCE [LARGE SCALE GENOMIC DNA]</scope>
    <source>
        <strain evidence="1 2">AFS083741</strain>
    </source>
</reference>
<proteinExistence type="predicted"/>
<dbReference type="EMBL" id="NUWJ01000510">
    <property type="protein sequence ID" value="PFK01306.1"/>
    <property type="molecule type" value="Genomic_DNA"/>
</dbReference>
<gene>
    <name evidence="1" type="ORF">COI98_33265</name>
</gene>